<dbReference type="EMBL" id="JACHON010000003">
    <property type="protein sequence ID" value="MBB6512471.1"/>
    <property type="molecule type" value="Genomic_DNA"/>
</dbReference>
<evidence type="ECO:0000313" key="2">
    <source>
        <dbReference type="Proteomes" id="UP000572212"/>
    </source>
</evidence>
<protein>
    <submittedName>
        <fullName evidence="1">Uncharacterized protein</fullName>
    </submittedName>
</protein>
<proteinExistence type="predicted"/>
<organism evidence="1 2">
    <name type="scientific">Gracilibacillus halotolerans</name>
    <dbReference type="NCBI Taxonomy" id="74386"/>
    <lineage>
        <taxon>Bacteria</taxon>
        <taxon>Bacillati</taxon>
        <taxon>Bacillota</taxon>
        <taxon>Bacilli</taxon>
        <taxon>Bacillales</taxon>
        <taxon>Bacillaceae</taxon>
        <taxon>Gracilibacillus</taxon>
    </lineage>
</organism>
<gene>
    <name evidence="1" type="ORF">GGQ92_001254</name>
</gene>
<dbReference type="Proteomes" id="UP000572212">
    <property type="component" value="Unassembled WGS sequence"/>
</dbReference>
<dbReference type="AlphaFoldDB" id="A0A841RIH6"/>
<accession>A0A841RIH6</accession>
<evidence type="ECO:0000313" key="1">
    <source>
        <dbReference type="EMBL" id="MBB6512471.1"/>
    </source>
</evidence>
<dbReference type="RefSeq" id="WP_184245748.1">
    <property type="nucleotide sequence ID" value="NZ_BAAACU010000058.1"/>
</dbReference>
<keyword evidence="2" id="KW-1185">Reference proteome</keyword>
<comment type="caution">
    <text evidence="1">The sequence shown here is derived from an EMBL/GenBank/DDBJ whole genome shotgun (WGS) entry which is preliminary data.</text>
</comment>
<sequence>MGEKYTVIPEKVVGKTVEEIAITDKSVVLKFDDNTFLDIYLDPTGKSLRTSTNRLKE</sequence>
<reference evidence="1 2" key="1">
    <citation type="submission" date="2020-08" db="EMBL/GenBank/DDBJ databases">
        <title>Genomic Encyclopedia of Type Strains, Phase IV (KMG-IV): sequencing the most valuable type-strain genomes for metagenomic binning, comparative biology and taxonomic classification.</title>
        <authorList>
            <person name="Goeker M."/>
        </authorList>
    </citation>
    <scope>NUCLEOTIDE SEQUENCE [LARGE SCALE GENOMIC DNA]</scope>
    <source>
        <strain evidence="1 2">DSM 11805</strain>
    </source>
</reference>
<name>A0A841RIH6_9BACI</name>